<reference evidence="1 2" key="1">
    <citation type="submission" date="2013-12" db="EMBL/GenBank/DDBJ databases">
        <authorList>
            <consortium name="DOE Joint Genome Institute"/>
            <person name="Eisen J."/>
            <person name="Huntemann M."/>
            <person name="Han J."/>
            <person name="Chen A."/>
            <person name="Kyrpides N."/>
            <person name="Mavromatis K."/>
            <person name="Markowitz V."/>
            <person name="Palaniappan K."/>
            <person name="Ivanova N."/>
            <person name="Schaumberg A."/>
            <person name="Pati A."/>
            <person name="Liolios K."/>
            <person name="Nordberg H.P."/>
            <person name="Cantor M.N."/>
            <person name="Hua S.X."/>
            <person name="Woyke T."/>
        </authorList>
    </citation>
    <scope>NUCLEOTIDE SEQUENCE [LARGE SCALE GENOMIC DNA]</scope>
    <source>
        <strain evidence="2">DSM 19437</strain>
    </source>
</reference>
<keyword evidence="2" id="KW-1185">Reference proteome</keyword>
<dbReference type="EMBL" id="CP007035">
    <property type="protein sequence ID" value="AHF14957.1"/>
    <property type="molecule type" value="Genomic_DNA"/>
</dbReference>
<sequence length="128" mass="14460">MTNDELNRIGGIILDASITVHRELGPGLLESAYVIALMREFELRCMNAVAQVPVEMTYKQVPLGKIYVIDILVEGQIIIEVKSVITMEPVFKAQLITYLKLADKKLGYLINFNVGLLKNGFQRIVYNF</sequence>
<dbReference type="AlphaFoldDB" id="W0EVX5"/>
<accession>W0EVX5</accession>
<dbReference type="HOGENOM" id="CLU_134960_1_0_10"/>
<name>W0EVX5_9BACT</name>
<evidence type="ECO:0000313" key="1">
    <source>
        <dbReference type="EMBL" id="AHF14957.1"/>
    </source>
</evidence>
<dbReference type="Proteomes" id="UP000003586">
    <property type="component" value="Chromosome"/>
</dbReference>
<dbReference type="NCBIfam" id="TIGR04256">
    <property type="entry name" value="GxxExxY"/>
    <property type="match status" value="1"/>
</dbReference>
<evidence type="ECO:0000313" key="2">
    <source>
        <dbReference type="Proteomes" id="UP000003586"/>
    </source>
</evidence>
<dbReference type="RefSeq" id="WP_008585103.1">
    <property type="nucleotide sequence ID" value="NZ_CP007035.1"/>
</dbReference>
<proteinExistence type="predicted"/>
<dbReference type="InterPro" id="IPR026350">
    <property type="entry name" value="GxxExxY"/>
</dbReference>
<dbReference type="KEGG" id="nso:NIASO_06900"/>
<evidence type="ECO:0008006" key="3">
    <source>
        <dbReference type="Google" id="ProtNLM"/>
    </source>
</evidence>
<dbReference type="eggNOG" id="COG0614">
    <property type="taxonomic scope" value="Bacteria"/>
</dbReference>
<dbReference type="OrthoDB" id="1119698at2"/>
<dbReference type="STRING" id="929713.NIASO_06900"/>
<gene>
    <name evidence="1" type="ORF">NIASO_06900</name>
</gene>
<protein>
    <recommendedName>
        <fullName evidence="3">GxxExxY protein</fullName>
    </recommendedName>
</protein>
<organism evidence="1 2">
    <name type="scientific">Niabella soli DSM 19437</name>
    <dbReference type="NCBI Taxonomy" id="929713"/>
    <lineage>
        <taxon>Bacteria</taxon>
        <taxon>Pseudomonadati</taxon>
        <taxon>Bacteroidota</taxon>
        <taxon>Chitinophagia</taxon>
        <taxon>Chitinophagales</taxon>
        <taxon>Chitinophagaceae</taxon>
        <taxon>Niabella</taxon>
    </lineage>
</organism>
<dbReference type="Pfam" id="PF13366">
    <property type="entry name" value="PDDEXK_3"/>
    <property type="match status" value="1"/>
</dbReference>